<keyword evidence="4 6" id="KW-0238">DNA-binding</keyword>
<dbReference type="PROSITE" id="PS52040">
    <property type="entry name" value="TOPO_IIA"/>
    <property type="match status" value="1"/>
</dbReference>
<dbReference type="InterPro" id="IPR013760">
    <property type="entry name" value="Topo_IIA-like_dom_sf"/>
</dbReference>
<dbReference type="AlphaFoldDB" id="M4S1R7"/>
<dbReference type="FunFam" id="3.90.199.10:FF:000001">
    <property type="entry name" value="DNA gyrase subunit A"/>
    <property type="match status" value="1"/>
</dbReference>
<dbReference type="GO" id="GO:0009330">
    <property type="term" value="C:DNA topoisomerase type II (double strand cut, ATP-hydrolyzing) complex"/>
    <property type="evidence" value="ECO:0007669"/>
    <property type="project" value="TreeGrafter"/>
</dbReference>
<dbReference type="Gene3D" id="3.30.1360.40">
    <property type="match status" value="1"/>
</dbReference>
<evidence type="ECO:0000256" key="1">
    <source>
        <dbReference type="ARBA" id="ARBA00000185"/>
    </source>
</evidence>
<evidence type="ECO:0000313" key="9">
    <source>
        <dbReference type="Proteomes" id="UP000011864"/>
    </source>
</evidence>
<proteinExistence type="inferred from homology"/>
<dbReference type="GO" id="GO:0003918">
    <property type="term" value="F:DNA topoisomerase type II (double strand cut, ATP-hydrolyzing) activity"/>
    <property type="evidence" value="ECO:0007669"/>
    <property type="project" value="UniProtKB-EC"/>
</dbReference>
<dbReference type="InterPro" id="IPR002205">
    <property type="entry name" value="Topo_IIA_dom_A"/>
</dbReference>
<dbReference type="InterPro" id="IPR050220">
    <property type="entry name" value="Type_II_DNA_Topoisomerases"/>
</dbReference>
<dbReference type="Gene3D" id="3.90.199.10">
    <property type="entry name" value="Topoisomerase II, domain 5"/>
    <property type="match status" value="1"/>
</dbReference>
<protein>
    <submittedName>
        <fullName evidence="8">DNA gyrase subunit A</fullName>
    </submittedName>
</protein>
<evidence type="ECO:0000256" key="3">
    <source>
        <dbReference type="ARBA" id="ARBA00023029"/>
    </source>
</evidence>
<evidence type="ECO:0000256" key="4">
    <source>
        <dbReference type="ARBA" id="ARBA00023125"/>
    </source>
</evidence>
<dbReference type="PATRIC" id="fig|1129794.4.peg.2508"/>
<comment type="similarity">
    <text evidence="2">Belongs to the type II topoisomerase GyrA/ParC subunit family.</text>
</comment>
<dbReference type="eggNOG" id="COG0188">
    <property type="taxonomic scope" value="Bacteria"/>
</dbReference>
<name>M4S1R7_9ALTE</name>
<keyword evidence="9" id="KW-1185">Reference proteome</keyword>
<evidence type="ECO:0000256" key="2">
    <source>
        <dbReference type="ARBA" id="ARBA00008263"/>
    </source>
</evidence>
<dbReference type="PANTHER" id="PTHR43493">
    <property type="entry name" value="DNA GYRASE/TOPOISOMERASE SUBUNIT A"/>
    <property type="match status" value="1"/>
</dbReference>
<gene>
    <name evidence="8" type="ORF">C427_2528</name>
</gene>
<evidence type="ECO:0000256" key="5">
    <source>
        <dbReference type="ARBA" id="ARBA00023235"/>
    </source>
</evidence>
<evidence type="ECO:0000256" key="6">
    <source>
        <dbReference type="PROSITE-ProRule" id="PRU01384"/>
    </source>
</evidence>
<evidence type="ECO:0000259" key="7">
    <source>
        <dbReference type="PROSITE" id="PS52040"/>
    </source>
</evidence>
<dbReference type="SMART" id="SM00434">
    <property type="entry name" value="TOP4c"/>
    <property type="match status" value="1"/>
</dbReference>
<dbReference type="KEGG" id="gps:C427_2528"/>
<dbReference type="GO" id="GO:0006265">
    <property type="term" value="P:DNA topological change"/>
    <property type="evidence" value="ECO:0007669"/>
    <property type="project" value="UniProtKB-UniRule"/>
</dbReference>
<comment type="catalytic activity">
    <reaction evidence="1 6">
        <text>ATP-dependent breakage, passage and rejoining of double-stranded DNA.</text>
        <dbReference type="EC" id="5.6.2.2"/>
    </reaction>
</comment>
<dbReference type="CDD" id="cd00187">
    <property type="entry name" value="TOP4c"/>
    <property type="match status" value="1"/>
</dbReference>
<reference evidence="8 9" key="1">
    <citation type="journal article" date="2013" name="Genome Announc.">
        <title>Complete Genome Sequence of Glaciecola psychrophila Strain 170T.</title>
        <authorList>
            <person name="Yin J."/>
            <person name="Chen J."/>
            <person name="Liu G."/>
            <person name="Yu Y."/>
            <person name="Song L."/>
            <person name="Wang X."/>
            <person name="Qu X."/>
        </authorList>
    </citation>
    <scope>NUCLEOTIDE SEQUENCE [LARGE SCALE GENOMIC DNA]</scope>
    <source>
        <strain evidence="8 9">170</strain>
    </source>
</reference>
<evidence type="ECO:0000313" key="8">
    <source>
        <dbReference type="EMBL" id="AGH44637.1"/>
    </source>
</evidence>
<dbReference type="EMBL" id="CP003837">
    <property type="protein sequence ID" value="AGH44637.1"/>
    <property type="molecule type" value="Genomic_DNA"/>
</dbReference>
<feature type="active site" description="O-(5'-phospho-DNA)-tyrosine intermediate" evidence="6">
    <location>
        <position position="122"/>
    </location>
</feature>
<keyword evidence="3 6" id="KW-0799">Topoisomerase</keyword>
<sequence length="284" mass="31760">MTEHAHEILPINIEEELKNSYLDYAMSVIVGRALPDVRDGLKPVHRRILFAMNELKNDYNKPYKKSARVVGDVIGKYHPHGDSAVYEAIVRMAQTFSLRYMLVDGQGNFGSVDGDSAAAMRYTEIRMSKIAHELLADLEKETVDFVPNYDESEFIPNVLPTRVPNLLINGSSGIAVGMATNIPPHNLTEVVNGCIAMVDNPDITIEELIEHIPGPDFPTAAFISGRKGIEEAYRTGRGKIYMRARAEIETEDNGKETIIVHEIPYQVNKARLIEKIADLVKDKK</sequence>
<dbReference type="GO" id="GO:0005524">
    <property type="term" value="F:ATP binding"/>
    <property type="evidence" value="ECO:0007669"/>
    <property type="project" value="InterPro"/>
</dbReference>
<accession>M4S1R7</accession>
<dbReference type="SUPFAM" id="SSF56719">
    <property type="entry name" value="Type II DNA topoisomerase"/>
    <property type="match status" value="1"/>
</dbReference>
<dbReference type="HOGENOM" id="CLU_002977_11_0_6"/>
<dbReference type="Proteomes" id="UP000011864">
    <property type="component" value="Chromosome"/>
</dbReference>
<dbReference type="STRING" id="1129794.C427_2528"/>
<keyword evidence="5 6" id="KW-0413">Isomerase</keyword>
<organism evidence="8 9">
    <name type="scientific">Paraglaciecola psychrophila 170</name>
    <dbReference type="NCBI Taxonomy" id="1129794"/>
    <lineage>
        <taxon>Bacteria</taxon>
        <taxon>Pseudomonadati</taxon>
        <taxon>Pseudomonadota</taxon>
        <taxon>Gammaproteobacteria</taxon>
        <taxon>Alteromonadales</taxon>
        <taxon>Alteromonadaceae</taxon>
        <taxon>Paraglaciecola</taxon>
    </lineage>
</organism>
<dbReference type="InterPro" id="IPR013758">
    <property type="entry name" value="Topo_IIA_A/C_ab"/>
</dbReference>
<dbReference type="PANTHER" id="PTHR43493:SF5">
    <property type="entry name" value="DNA GYRASE SUBUNIT A, CHLOROPLASTIC_MITOCHONDRIAL"/>
    <property type="match status" value="1"/>
</dbReference>
<dbReference type="Pfam" id="PF00521">
    <property type="entry name" value="DNA_topoisoIV"/>
    <property type="match status" value="1"/>
</dbReference>
<feature type="domain" description="Topo IIA-type catalytic" evidence="7">
    <location>
        <begin position="34"/>
        <end position="284"/>
    </location>
</feature>
<dbReference type="GO" id="GO:0005737">
    <property type="term" value="C:cytoplasm"/>
    <property type="evidence" value="ECO:0007669"/>
    <property type="project" value="TreeGrafter"/>
</dbReference>
<dbReference type="GO" id="GO:0003677">
    <property type="term" value="F:DNA binding"/>
    <property type="evidence" value="ECO:0007669"/>
    <property type="project" value="UniProtKB-UniRule"/>
</dbReference>